<evidence type="ECO:0000313" key="2">
    <source>
        <dbReference type="Proteomes" id="UP001367316"/>
    </source>
</evidence>
<accession>A0ABR1NB71</accession>
<reference evidence="1 2" key="1">
    <citation type="submission" date="2024-04" db="EMBL/GenBank/DDBJ databases">
        <title>Phyllosticta paracitricarpa is synonymous to the EU quarantine fungus P. citricarpa based on phylogenomic analyses.</title>
        <authorList>
            <consortium name="Lawrence Berkeley National Laboratory"/>
            <person name="Van ingen-buijs V.A."/>
            <person name="Van westerhoven A.C."/>
            <person name="Haridas S."/>
            <person name="Skiadas P."/>
            <person name="Martin F."/>
            <person name="Groenewald J.Z."/>
            <person name="Crous P.W."/>
            <person name="Seidl M.F."/>
        </authorList>
    </citation>
    <scope>NUCLEOTIDE SEQUENCE [LARGE SCALE GENOMIC DNA]</scope>
    <source>
        <strain evidence="1 2">CBS 141358</strain>
    </source>
</reference>
<sequence length="380" mass="44221">MMMDILSVSNFSAVCLLLVAGILMAYKFMALKKQPKVRAMKTTKSLKDDKVSVEDPRSVFSDIVPINDFNWRETKPQQLRPSKQIYHMTMAIENIPLSDLIAMDNTYLERLNLRRKLIKEQGRNVVAANDCIAPAVNEHYTWLTSTYLPQRFPSMFKISEDKEVLHNLTTHEDIPLQPPSDIEESLRILSSNVDTEFYFLRHAPERDNKYVLEAYSSCSPSFDQPSKLNRKLADIHNPNVPGYAAKLELSMDRFFAKMPVGRVVKRHNWSINTTGTFFNMDTMHMYEGQRTEKLKKDEFDPDRFKMRCERQTLHRLLENQDVIVFSFKTYQYPLRQLKEEGAGEDLASAIEGLSKGNVPQMAWYKRAVIWEDVVKEYLRS</sequence>
<name>A0ABR1NB71_9PEZI</name>
<dbReference type="Pfam" id="PF11927">
    <property type="entry name" value="HODM_asu-like"/>
    <property type="match status" value="1"/>
</dbReference>
<comment type="caution">
    <text evidence="1">The sequence shown here is derived from an EMBL/GenBank/DDBJ whole genome shotgun (WGS) entry which is preliminary data.</text>
</comment>
<protein>
    <submittedName>
        <fullName evidence="1">Uncharacterized protein</fullName>
    </submittedName>
</protein>
<dbReference type="InterPro" id="IPR021848">
    <property type="entry name" value="HODM_asu-like"/>
</dbReference>
<organism evidence="1 2">
    <name type="scientific">Phyllosticta paracitricarpa</name>
    <dbReference type="NCBI Taxonomy" id="2016321"/>
    <lineage>
        <taxon>Eukaryota</taxon>
        <taxon>Fungi</taxon>
        <taxon>Dikarya</taxon>
        <taxon>Ascomycota</taxon>
        <taxon>Pezizomycotina</taxon>
        <taxon>Dothideomycetes</taxon>
        <taxon>Dothideomycetes incertae sedis</taxon>
        <taxon>Botryosphaeriales</taxon>
        <taxon>Phyllostictaceae</taxon>
        <taxon>Phyllosticta</taxon>
    </lineage>
</organism>
<keyword evidence="2" id="KW-1185">Reference proteome</keyword>
<gene>
    <name evidence="1" type="ORF">JOL62DRAFT_25196</name>
</gene>
<proteinExistence type="predicted"/>
<dbReference type="Proteomes" id="UP001367316">
    <property type="component" value="Unassembled WGS sequence"/>
</dbReference>
<evidence type="ECO:0000313" key="1">
    <source>
        <dbReference type="EMBL" id="KAK7612442.1"/>
    </source>
</evidence>
<dbReference type="EMBL" id="JBBPBF010000010">
    <property type="protein sequence ID" value="KAK7612442.1"/>
    <property type="molecule type" value="Genomic_DNA"/>
</dbReference>